<evidence type="ECO:0000256" key="7">
    <source>
        <dbReference type="ARBA" id="ARBA00023239"/>
    </source>
</evidence>
<dbReference type="EMBL" id="BOPH01000072">
    <property type="protein sequence ID" value="GIJ69983.1"/>
    <property type="molecule type" value="Genomic_DNA"/>
</dbReference>
<evidence type="ECO:0000256" key="2">
    <source>
        <dbReference type="ARBA" id="ARBA00004613"/>
    </source>
</evidence>
<dbReference type="Pfam" id="PF13229">
    <property type="entry name" value="Beta_helix"/>
    <property type="match status" value="1"/>
</dbReference>
<dbReference type="InterPro" id="IPR011050">
    <property type="entry name" value="Pectin_lyase_fold/virulence"/>
</dbReference>
<feature type="region of interest" description="Disordered" evidence="9">
    <location>
        <begin position="253"/>
        <end position="301"/>
    </location>
</feature>
<dbReference type="InterPro" id="IPR052052">
    <property type="entry name" value="Polysaccharide_Lyase_9"/>
</dbReference>
<keyword evidence="12" id="KW-1185">Reference proteome</keyword>
<evidence type="ECO:0000313" key="12">
    <source>
        <dbReference type="Proteomes" id="UP000635606"/>
    </source>
</evidence>
<dbReference type="InterPro" id="IPR039448">
    <property type="entry name" value="Beta_helix"/>
</dbReference>
<dbReference type="GO" id="GO:0016837">
    <property type="term" value="F:carbon-oxygen lyase activity, acting on polysaccharides"/>
    <property type="evidence" value="ECO:0007669"/>
    <property type="project" value="TreeGrafter"/>
</dbReference>
<dbReference type="InterPro" id="IPR012334">
    <property type="entry name" value="Pectin_lyas_fold"/>
</dbReference>
<evidence type="ECO:0000256" key="3">
    <source>
        <dbReference type="ARBA" id="ARBA00022525"/>
    </source>
</evidence>
<protein>
    <recommendedName>
        <fullName evidence="10">Right handed beta helix domain-containing protein</fullName>
    </recommendedName>
</protein>
<evidence type="ECO:0000313" key="11">
    <source>
        <dbReference type="EMBL" id="GIJ69983.1"/>
    </source>
</evidence>
<reference evidence="11" key="1">
    <citation type="submission" date="2021-01" db="EMBL/GenBank/DDBJ databases">
        <title>Whole genome shotgun sequence of Virgisporangium ochraceum NBRC 16418.</title>
        <authorList>
            <person name="Komaki H."/>
            <person name="Tamura T."/>
        </authorList>
    </citation>
    <scope>NUCLEOTIDE SEQUENCE</scope>
    <source>
        <strain evidence="11">NBRC 16418</strain>
    </source>
</reference>
<sequence length="301" mass="31650">MVITVSGEPGSRITLTNYRDERPVIDAAGIPADKWAVTHRGSYWTVRGLEVMNSKSHAYVCISCRGNVFQRLSMHGNDRSGLTLRDPGTTDNQVLDSDFYDNYDPDEPGTAGIGLGIKFGDGTGNVIRGCRAFHNADSGFDVGHFADAVTLEHNWSYGNGANRWNAREWRPNADGFLLGGGDPAPAAAHVLRNNAAWDNAGNGFDAFDGSADGTNRGALVLRNNTSFRNGGTGFAVPAGPALLEANASAEDSSLTAAPGVAPSTFRSTDPTTAVGPRQPDGRLPVTEFLSPGNGPGASMVP</sequence>
<evidence type="ECO:0000256" key="1">
    <source>
        <dbReference type="ARBA" id="ARBA00001913"/>
    </source>
</evidence>
<comment type="cofactor">
    <cofactor evidence="1">
        <name>Ca(2+)</name>
        <dbReference type="ChEBI" id="CHEBI:29108"/>
    </cofactor>
</comment>
<keyword evidence="7" id="KW-0456">Lyase</keyword>
<name>A0A8J3ZXH5_9ACTN</name>
<feature type="domain" description="Right handed beta helix" evidence="10">
    <location>
        <begin position="40"/>
        <end position="211"/>
    </location>
</feature>
<dbReference type="Proteomes" id="UP000635606">
    <property type="component" value="Unassembled WGS sequence"/>
</dbReference>
<dbReference type="Gene3D" id="2.160.20.10">
    <property type="entry name" value="Single-stranded right-handed beta-helix, Pectin lyase-like"/>
    <property type="match status" value="1"/>
</dbReference>
<dbReference type="RefSeq" id="WP_239160457.1">
    <property type="nucleotide sequence ID" value="NZ_BOPH01000072.1"/>
</dbReference>
<dbReference type="SUPFAM" id="SSF51126">
    <property type="entry name" value="Pectin lyase-like"/>
    <property type="match status" value="1"/>
</dbReference>
<evidence type="ECO:0000256" key="5">
    <source>
        <dbReference type="ARBA" id="ARBA00022729"/>
    </source>
</evidence>
<comment type="subcellular location">
    <subcellularLocation>
        <location evidence="2">Secreted</location>
    </subcellularLocation>
</comment>
<proteinExistence type="inferred from homology"/>
<dbReference type="PANTHER" id="PTHR40088">
    <property type="entry name" value="PECTATE LYASE (EUROFUNG)"/>
    <property type="match status" value="1"/>
</dbReference>
<dbReference type="AlphaFoldDB" id="A0A8J3ZXH5"/>
<dbReference type="PANTHER" id="PTHR40088:SF1">
    <property type="entry name" value="PECTATE LYASE PEL9"/>
    <property type="match status" value="1"/>
</dbReference>
<comment type="similarity">
    <text evidence="8">Belongs to the polysaccharide lyase 9 family.</text>
</comment>
<keyword evidence="5" id="KW-0732">Signal</keyword>
<evidence type="ECO:0000256" key="6">
    <source>
        <dbReference type="ARBA" id="ARBA00022837"/>
    </source>
</evidence>
<dbReference type="GO" id="GO:0046872">
    <property type="term" value="F:metal ion binding"/>
    <property type="evidence" value="ECO:0007669"/>
    <property type="project" value="UniProtKB-KW"/>
</dbReference>
<dbReference type="InterPro" id="IPR006626">
    <property type="entry name" value="PbH1"/>
</dbReference>
<evidence type="ECO:0000259" key="10">
    <source>
        <dbReference type="Pfam" id="PF13229"/>
    </source>
</evidence>
<accession>A0A8J3ZXH5</accession>
<evidence type="ECO:0000256" key="8">
    <source>
        <dbReference type="ARBA" id="ARBA00038263"/>
    </source>
</evidence>
<gene>
    <name evidence="11" type="ORF">Voc01_049000</name>
</gene>
<evidence type="ECO:0000256" key="9">
    <source>
        <dbReference type="SAM" id="MobiDB-lite"/>
    </source>
</evidence>
<dbReference type="SMART" id="SM00710">
    <property type="entry name" value="PbH1"/>
    <property type="match status" value="6"/>
</dbReference>
<keyword evidence="6" id="KW-0106">Calcium</keyword>
<keyword evidence="3" id="KW-0964">Secreted</keyword>
<dbReference type="GO" id="GO:0005576">
    <property type="term" value="C:extracellular region"/>
    <property type="evidence" value="ECO:0007669"/>
    <property type="project" value="UniProtKB-SubCell"/>
</dbReference>
<keyword evidence="4" id="KW-0479">Metal-binding</keyword>
<comment type="caution">
    <text evidence="11">The sequence shown here is derived from an EMBL/GenBank/DDBJ whole genome shotgun (WGS) entry which is preliminary data.</text>
</comment>
<organism evidence="11 12">
    <name type="scientific">Virgisporangium ochraceum</name>
    <dbReference type="NCBI Taxonomy" id="65505"/>
    <lineage>
        <taxon>Bacteria</taxon>
        <taxon>Bacillati</taxon>
        <taxon>Actinomycetota</taxon>
        <taxon>Actinomycetes</taxon>
        <taxon>Micromonosporales</taxon>
        <taxon>Micromonosporaceae</taxon>
        <taxon>Virgisporangium</taxon>
    </lineage>
</organism>
<evidence type="ECO:0000256" key="4">
    <source>
        <dbReference type="ARBA" id="ARBA00022723"/>
    </source>
</evidence>